<accession>X1IMU6</accession>
<dbReference type="Gene3D" id="3.10.520.10">
    <property type="entry name" value="ApbE-like domains"/>
    <property type="match status" value="1"/>
</dbReference>
<proteinExistence type="predicted"/>
<dbReference type="InterPro" id="IPR003374">
    <property type="entry name" value="ApbE-like_sf"/>
</dbReference>
<gene>
    <name evidence="1" type="ORF">S03H2_54916</name>
</gene>
<sequence length="56" mass="5923">MLEEYVKQNPTFLTSLEPLTIGEDAPLIVKEMARSTSRVGVGPMASVAGAIAEFVG</sequence>
<feature type="non-terminal residue" evidence="1">
    <location>
        <position position="56"/>
    </location>
</feature>
<dbReference type="SUPFAM" id="SSF143631">
    <property type="entry name" value="ApbE-like"/>
    <property type="match status" value="1"/>
</dbReference>
<comment type="caution">
    <text evidence="1">The sequence shown here is derived from an EMBL/GenBank/DDBJ whole genome shotgun (WGS) entry which is preliminary data.</text>
</comment>
<evidence type="ECO:0000313" key="1">
    <source>
        <dbReference type="EMBL" id="GAH70555.1"/>
    </source>
</evidence>
<reference evidence="1" key="1">
    <citation type="journal article" date="2014" name="Front. Microbiol.">
        <title>High frequency of phylogenetically diverse reductive dehalogenase-homologous genes in deep subseafloor sedimentary metagenomes.</title>
        <authorList>
            <person name="Kawai M."/>
            <person name="Futagami T."/>
            <person name="Toyoda A."/>
            <person name="Takaki Y."/>
            <person name="Nishi S."/>
            <person name="Hori S."/>
            <person name="Arai W."/>
            <person name="Tsubouchi T."/>
            <person name="Morono Y."/>
            <person name="Uchiyama I."/>
            <person name="Ito T."/>
            <person name="Fujiyama A."/>
            <person name="Inagaki F."/>
            <person name="Takami H."/>
        </authorList>
    </citation>
    <scope>NUCLEOTIDE SEQUENCE</scope>
    <source>
        <strain evidence="1">Expedition CK06-06</strain>
    </source>
</reference>
<dbReference type="EMBL" id="BARU01035046">
    <property type="protein sequence ID" value="GAH70555.1"/>
    <property type="molecule type" value="Genomic_DNA"/>
</dbReference>
<protein>
    <submittedName>
        <fullName evidence="1">Uncharacterized protein</fullName>
    </submittedName>
</protein>
<name>X1IMU6_9ZZZZ</name>
<dbReference type="AlphaFoldDB" id="X1IMU6"/>
<organism evidence="1">
    <name type="scientific">marine sediment metagenome</name>
    <dbReference type="NCBI Taxonomy" id="412755"/>
    <lineage>
        <taxon>unclassified sequences</taxon>
        <taxon>metagenomes</taxon>
        <taxon>ecological metagenomes</taxon>
    </lineage>
</organism>